<proteinExistence type="predicted"/>
<evidence type="ECO:0000313" key="2">
    <source>
        <dbReference type="EMBL" id="XCD05157.1"/>
    </source>
</evidence>
<dbReference type="Pfam" id="PF04448">
    <property type="entry name" value="DUF551"/>
    <property type="match status" value="1"/>
</dbReference>
<organism evidence="2">
    <name type="scientific">Dulem virus 35</name>
    <dbReference type="NCBI Taxonomy" id="3145753"/>
    <lineage>
        <taxon>Viruses</taxon>
        <taxon>Duplodnaviria</taxon>
        <taxon>Heunggongvirae</taxon>
        <taxon>Uroviricota</taxon>
        <taxon>Caudoviricetes</taxon>
    </lineage>
</organism>
<accession>A0AAU8AYX2</accession>
<protein>
    <recommendedName>
        <fullName evidence="1">DUF551 domain-containing protein</fullName>
    </recommendedName>
</protein>
<name>A0AAU8AYX2_9CAUD</name>
<dbReference type="InterPro" id="IPR007539">
    <property type="entry name" value="DUF551"/>
</dbReference>
<reference evidence="2" key="1">
    <citation type="submission" date="2024-03" db="EMBL/GenBank/DDBJ databases">
        <title>Diverse circular DNA viruses in blood, oral, and fecal samples of captive lemurs.</title>
        <authorList>
            <person name="Paietta E.N."/>
            <person name="Kraberger S."/>
            <person name="Lund M.C."/>
            <person name="Custer J.M."/>
            <person name="Vargas K.M."/>
            <person name="Ehmke E.E."/>
            <person name="Yoder A.D."/>
            <person name="Varsani A."/>
        </authorList>
    </citation>
    <scope>NUCLEOTIDE SEQUENCE</scope>
    <source>
        <strain evidence="2">Duke_24FS_4</strain>
    </source>
</reference>
<evidence type="ECO:0000259" key="1">
    <source>
        <dbReference type="Pfam" id="PF04448"/>
    </source>
</evidence>
<dbReference type="EMBL" id="PP511522">
    <property type="protein sequence ID" value="XCD05157.1"/>
    <property type="molecule type" value="Genomic_DNA"/>
</dbReference>
<feature type="domain" description="DUF551" evidence="1">
    <location>
        <begin position="180"/>
        <end position="237"/>
    </location>
</feature>
<sequence>MGQKGKKMNRLTVNKDVSEMSMTELAHNSCFAKDKKAMYRDYNTIIDAREFARNLIKRDGLINAEDEIFHNDDAFDDLMNECLAINPINKIGLIALFYRGLWAQTDLYEALKHYEDLEDQCIKETTWSLRMFLKKWNEFFEDIQELYEYRKLEEQGLLLKLPCAGQLLKELCEEKQKRRWIPVEEQMPDAGHVVLAYIKHNYMDDGWRAYRVYEYTDHWVGMGNLCDVVAWMPLPDPYRPEETE</sequence>